<dbReference type="GO" id="GO:0055085">
    <property type="term" value="P:transmembrane transport"/>
    <property type="evidence" value="ECO:0007669"/>
    <property type="project" value="InterPro"/>
</dbReference>
<evidence type="ECO:0000256" key="3">
    <source>
        <dbReference type="ARBA" id="ARBA00022475"/>
    </source>
</evidence>
<gene>
    <name evidence="9" type="ORF">DFR79_12222</name>
</gene>
<comment type="similarity">
    <text evidence="7">Belongs to the binding-protein-dependent transport system permease family.</text>
</comment>
<evidence type="ECO:0000256" key="4">
    <source>
        <dbReference type="ARBA" id="ARBA00022692"/>
    </source>
</evidence>
<dbReference type="OrthoDB" id="9787837at2"/>
<keyword evidence="2 7" id="KW-0813">Transport</keyword>
<evidence type="ECO:0000256" key="2">
    <source>
        <dbReference type="ARBA" id="ARBA00022448"/>
    </source>
</evidence>
<proteinExistence type="inferred from homology"/>
<evidence type="ECO:0000256" key="6">
    <source>
        <dbReference type="ARBA" id="ARBA00023136"/>
    </source>
</evidence>
<evidence type="ECO:0000259" key="8">
    <source>
        <dbReference type="PROSITE" id="PS50928"/>
    </source>
</evidence>
<keyword evidence="6 7" id="KW-0472">Membrane</keyword>
<protein>
    <submittedName>
        <fullName evidence="9">Multiple sugar transport system permease protein/raffinose/stachyose/melibiose transport system permease protein</fullName>
    </submittedName>
</protein>
<feature type="transmembrane region" description="Helical" evidence="7">
    <location>
        <begin position="12"/>
        <end position="31"/>
    </location>
</feature>
<feature type="transmembrane region" description="Helical" evidence="7">
    <location>
        <begin position="105"/>
        <end position="126"/>
    </location>
</feature>
<dbReference type="CDD" id="cd06261">
    <property type="entry name" value="TM_PBP2"/>
    <property type="match status" value="1"/>
</dbReference>
<dbReference type="RefSeq" id="WP_133515685.1">
    <property type="nucleotide sequence ID" value="NZ_SNWX01000022.1"/>
</dbReference>
<keyword evidence="3" id="KW-1003">Cell membrane</keyword>
<dbReference type="SUPFAM" id="SSF161098">
    <property type="entry name" value="MetI-like"/>
    <property type="match status" value="1"/>
</dbReference>
<organism evidence="9 10">
    <name type="scientific">Halanaerobium saccharolyticum</name>
    <dbReference type="NCBI Taxonomy" id="43595"/>
    <lineage>
        <taxon>Bacteria</taxon>
        <taxon>Bacillati</taxon>
        <taxon>Bacillota</taxon>
        <taxon>Clostridia</taxon>
        <taxon>Halanaerobiales</taxon>
        <taxon>Halanaerobiaceae</taxon>
        <taxon>Halanaerobium</taxon>
    </lineage>
</organism>
<dbReference type="Gene3D" id="1.10.3720.10">
    <property type="entry name" value="MetI-like"/>
    <property type="match status" value="1"/>
</dbReference>
<comment type="caution">
    <text evidence="9">The sequence shown here is derived from an EMBL/GenBank/DDBJ whole genome shotgun (WGS) entry which is preliminary data.</text>
</comment>
<evidence type="ECO:0000313" key="10">
    <source>
        <dbReference type="Proteomes" id="UP000295064"/>
    </source>
</evidence>
<dbReference type="AlphaFoldDB" id="A0A4R6LJY8"/>
<feature type="transmembrane region" description="Helical" evidence="7">
    <location>
        <begin position="239"/>
        <end position="260"/>
    </location>
</feature>
<keyword evidence="5 7" id="KW-1133">Transmembrane helix</keyword>
<dbReference type="InterPro" id="IPR035906">
    <property type="entry name" value="MetI-like_sf"/>
</dbReference>
<sequence>MTKAKLSKGLIFTLLLIGGIAMSIPFIWLLFSSFKHNKEIIGYPPTFFPETFTLTHYLNLNSRFNIGRYFMNSVFLSTVKTVLAVYTSLLCGYVLAKFNFFLKNFLFKIVLFTMMVPYIITVIPVYQMITDFGWKDQYIAIIAPTILSSFGIFMMRQYIKTGVPDELLEAARIDGAGEFRIFHTIVIPLCVNMISALTIFLFLWNWEDFLWPYLVLNTQDKFPLAVALNMFSGQNTTNYGGLFATSLVTILPVVIVYFMFQKRFVEGISMSGIK</sequence>
<name>A0A4R6LJY8_9FIRM</name>
<evidence type="ECO:0000256" key="5">
    <source>
        <dbReference type="ARBA" id="ARBA00022989"/>
    </source>
</evidence>
<dbReference type="InterPro" id="IPR000515">
    <property type="entry name" value="MetI-like"/>
</dbReference>
<keyword evidence="4 7" id="KW-0812">Transmembrane</keyword>
<reference evidence="9 10" key="1">
    <citation type="submission" date="2019-03" db="EMBL/GenBank/DDBJ databases">
        <title>Subsurface microbial communities from deep shales in Ohio and West Virginia, USA.</title>
        <authorList>
            <person name="Wrighton K."/>
        </authorList>
    </citation>
    <scope>NUCLEOTIDE SEQUENCE [LARGE SCALE GENOMIC DNA]</scope>
    <source>
        <strain evidence="9 10">MA284_T2</strain>
    </source>
</reference>
<evidence type="ECO:0000313" key="9">
    <source>
        <dbReference type="EMBL" id="TDO84344.1"/>
    </source>
</evidence>
<keyword evidence="9" id="KW-0762">Sugar transport</keyword>
<comment type="subcellular location">
    <subcellularLocation>
        <location evidence="1 7">Cell membrane</location>
        <topology evidence="1 7">Multi-pass membrane protein</topology>
    </subcellularLocation>
</comment>
<evidence type="ECO:0000256" key="1">
    <source>
        <dbReference type="ARBA" id="ARBA00004651"/>
    </source>
</evidence>
<dbReference type="EMBL" id="SNWX01000022">
    <property type="protein sequence ID" value="TDO84344.1"/>
    <property type="molecule type" value="Genomic_DNA"/>
</dbReference>
<dbReference type="Pfam" id="PF00528">
    <property type="entry name" value="BPD_transp_1"/>
    <property type="match status" value="1"/>
</dbReference>
<dbReference type="PROSITE" id="PS50928">
    <property type="entry name" value="ABC_TM1"/>
    <property type="match status" value="1"/>
</dbReference>
<feature type="transmembrane region" description="Helical" evidence="7">
    <location>
        <begin position="69"/>
        <end position="96"/>
    </location>
</feature>
<dbReference type="Proteomes" id="UP000295064">
    <property type="component" value="Unassembled WGS sequence"/>
</dbReference>
<feature type="transmembrane region" description="Helical" evidence="7">
    <location>
        <begin position="138"/>
        <end position="159"/>
    </location>
</feature>
<dbReference type="GO" id="GO:0005886">
    <property type="term" value="C:plasma membrane"/>
    <property type="evidence" value="ECO:0007669"/>
    <property type="project" value="UniProtKB-SubCell"/>
</dbReference>
<feature type="transmembrane region" description="Helical" evidence="7">
    <location>
        <begin position="180"/>
        <end position="204"/>
    </location>
</feature>
<dbReference type="PANTHER" id="PTHR43744:SF8">
    <property type="entry name" value="SN-GLYCEROL-3-PHOSPHATE TRANSPORT SYSTEM PERMEASE PROTEIN UGPE"/>
    <property type="match status" value="1"/>
</dbReference>
<accession>A0A4R6LJY8</accession>
<dbReference type="PANTHER" id="PTHR43744">
    <property type="entry name" value="ABC TRANSPORTER PERMEASE PROTEIN MG189-RELATED-RELATED"/>
    <property type="match status" value="1"/>
</dbReference>
<evidence type="ECO:0000256" key="7">
    <source>
        <dbReference type="RuleBase" id="RU363032"/>
    </source>
</evidence>
<feature type="domain" description="ABC transmembrane type-1" evidence="8">
    <location>
        <begin position="70"/>
        <end position="260"/>
    </location>
</feature>